<dbReference type="EMBL" id="JAZAQF010000059">
    <property type="protein sequence ID" value="MFG3818012.1"/>
    <property type="molecule type" value="Genomic_DNA"/>
</dbReference>
<comment type="caution">
    <text evidence="1">The sequence shown here is derived from an EMBL/GenBank/DDBJ whole genome shotgun (WGS) entry which is preliminary data.</text>
</comment>
<sequence>MAYNNFTLNSVKDLFKLKVKDAPFCETLPPAEPSPEMASILAEWFPIAQAARTEKALSEMLVSPILLEARRLANRHVQLFSGEEFDVDRDRGLNGFCDFLFSRSESRLTIDAPVLMIVEAKRGELESGLGQCVAEMVAAQIYNQQQEQPISVIYGSVTSGKLWQFLKLEANTVTVDLTTYPAMPVQKVLGILKWMLVQ</sequence>
<evidence type="ECO:0008006" key="3">
    <source>
        <dbReference type="Google" id="ProtNLM"/>
    </source>
</evidence>
<dbReference type="RefSeq" id="WP_190533097.1">
    <property type="nucleotide sequence ID" value="NZ_JAZAQF010000059.1"/>
</dbReference>
<name>A0ABW7CAU1_9CYAN</name>
<protein>
    <recommendedName>
        <fullName evidence="3">Type I restriction enzyme R protein N-terminal domain-containing protein</fullName>
    </recommendedName>
</protein>
<evidence type="ECO:0000313" key="1">
    <source>
        <dbReference type="EMBL" id="MFG3818012.1"/>
    </source>
</evidence>
<evidence type="ECO:0000313" key="2">
    <source>
        <dbReference type="Proteomes" id="UP001604335"/>
    </source>
</evidence>
<gene>
    <name evidence="1" type="ORF">VPK24_10225</name>
</gene>
<keyword evidence="2" id="KW-1185">Reference proteome</keyword>
<organism evidence="1 2">
    <name type="scientific">Limnothrix redekei LRLZ20PSL1</name>
    <dbReference type="NCBI Taxonomy" id="3112953"/>
    <lineage>
        <taxon>Bacteria</taxon>
        <taxon>Bacillati</taxon>
        <taxon>Cyanobacteriota</taxon>
        <taxon>Cyanophyceae</taxon>
        <taxon>Pseudanabaenales</taxon>
        <taxon>Pseudanabaenaceae</taxon>
        <taxon>Limnothrix</taxon>
    </lineage>
</organism>
<accession>A0ABW7CAU1</accession>
<reference evidence="2" key="1">
    <citation type="journal article" date="2024" name="Algal Res.">
        <title>Biochemical, toxicological and genomic investigation of a high-biomass producing Limnothrix strain isolated from Italian shallow drinking water reservoir.</title>
        <authorList>
            <person name="Simonazzi M."/>
            <person name="Shishido T.K."/>
            <person name="Delbaje E."/>
            <person name="Wahlsten M."/>
            <person name="Fewer D.P."/>
            <person name="Sivonen K."/>
            <person name="Pezzolesi L."/>
            <person name="Pistocchi R."/>
        </authorList>
    </citation>
    <scope>NUCLEOTIDE SEQUENCE [LARGE SCALE GENOMIC DNA]</scope>
    <source>
        <strain evidence="2">LRLZ20PSL1</strain>
    </source>
</reference>
<dbReference type="Proteomes" id="UP001604335">
    <property type="component" value="Unassembled WGS sequence"/>
</dbReference>
<proteinExistence type="predicted"/>